<dbReference type="AlphaFoldDB" id="A0A327RNF5"/>
<dbReference type="RefSeq" id="WP_111658667.1">
    <property type="nucleotide sequence ID" value="NZ_QLLO01000001.1"/>
</dbReference>
<protein>
    <submittedName>
        <fullName evidence="2">Uncharacterized protein</fullName>
    </submittedName>
</protein>
<keyword evidence="1" id="KW-1133">Transmembrane helix</keyword>
<accession>A0A327RNF5</accession>
<keyword evidence="1" id="KW-0812">Transmembrane</keyword>
<feature type="transmembrane region" description="Helical" evidence="1">
    <location>
        <begin position="7"/>
        <end position="23"/>
    </location>
</feature>
<dbReference type="Proteomes" id="UP000248703">
    <property type="component" value="Unassembled WGS sequence"/>
</dbReference>
<name>A0A327RNF5_9FLAO</name>
<organism evidence="2 3">
    <name type="scientific">Olleya aquimaris</name>
    <dbReference type="NCBI Taxonomy" id="639310"/>
    <lineage>
        <taxon>Bacteria</taxon>
        <taxon>Pseudomonadati</taxon>
        <taxon>Bacteroidota</taxon>
        <taxon>Flavobacteriia</taxon>
        <taxon>Flavobacteriales</taxon>
        <taxon>Flavobacteriaceae</taxon>
    </lineage>
</organism>
<evidence type="ECO:0000313" key="2">
    <source>
        <dbReference type="EMBL" id="RAJ18031.1"/>
    </source>
</evidence>
<evidence type="ECO:0000256" key="1">
    <source>
        <dbReference type="SAM" id="Phobius"/>
    </source>
</evidence>
<comment type="caution">
    <text evidence="2">The sequence shown here is derived from an EMBL/GenBank/DDBJ whole genome shotgun (WGS) entry which is preliminary data.</text>
</comment>
<dbReference type="EMBL" id="QLLO01000001">
    <property type="protein sequence ID" value="RAJ18031.1"/>
    <property type="molecule type" value="Genomic_DNA"/>
</dbReference>
<evidence type="ECO:0000313" key="3">
    <source>
        <dbReference type="Proteomes" id="UP000248703"/>
    </source>
</evidence>
<proteinExistence type="predicted"/>
<sequence>MKALKNISIILAIVFWALGYIILDGQLAHTFKILCFTLILIRMILYVKYDFYPNKRTPKNPKNLREHQSNE</sequence>
<keyword evidence="3" id="KW-1185">Reference proteome</keyword>
<keyword evidence="1" id="KW-0472">Membrane</keyword>
<gene>
    <name evidence="2" type="ORF">LY08_00303</name>
</gene>
<reference evidence="2 3" key="1">
    <citation type="submission" date="2018-06" db="EMBL/GenBank/DDBJ databases">
        <title>Genomic Encyclopedia of Archaeal and Bacterial Type Strains, Phase II (KMG-II): from individual species to whole genera.</title>
        <authorList>
            <person name="Goeker M."/>
        </authorList>
    </citation>
    <scope>NUCLEOTIDE SEQUENCE [LARGE SCALE GENOMIC DNA]</scope>
    <source>
        <strain evidence="2 3">DSM 24464</strain>
    </source>
</reference>
<feature type="transmembrane region" description="Helical" evidence="1">
    <location>
        <begin position="29"/>
        <end position="47"/>
    </location>
</feature>